<evidence type="ECO:0000259" key="1">
    <source>
        <dbReference type="PROSITE" id="PS50075"/>
    </source>
</evidence>
<proteinExistence type="predicted"/>
<gene>
    <name evidence="2" type="ORF">EYD45_07330</name>
</gene>
<dbReference type="AlphaFoldDB" id="A0A4Q9FFK1"/>
<sequence length="78" mass="8907">MEQVILKYINEQLLFDNEMEEDLDSDTDLLGSGILDSLGMVQLIAFVEKEFMVKVPPEDMVIENFMNVDSVCAYLLSK</sequence>
<dbReference type="Gene3D" id="1.10.1200.10">
    <property type="entry name" value="ACP-like"/>
    <property type="match status" value="1"/>
</dbReference>
<dbReference type="EMBL" id="SIRT01000004">
    <property type="protein sequence ID" value="TBN04421.1"/>
    <property type="molecule type" value="Genomic_DNA"/>
</dbReference>
<dbReference type="InterPro" id="IPR036736">
    <property type="entry name" value="ACP-like_sf"/>
</dbReference>
<dbReference type="Pfam" id="PF00550">
    <property type="entry name" value="PP-binding"/>
    <property type="match status" value="1"/>
</dbReference>
<dbReference type="Proteomes" id="UP000291142">
    <property type="component" value="Unassembled WGS sequence"/>
</dbReference>
<name>A0A4Q9FFK1_9FLAO</name>
<comment type="caution">
    <text evidence="2">The sequence shown here is derived from an EMBL/GenBank/DDBJ whole genome shotgun (WGS) entry which is preliminary data.</text>
</comment>
<accession>A0A4Q9FFK1</accession>
<dbReference type="RefSeq" id="WP_130963890.1">
    <property type="nucleotide sequence ID" value="NZ_SIRT01000004.1"/>
</dbReference>
<dbReference type="InterPro" id="IPR009081">
    <property type="entry name" value="PP-bd_ACP"/>
</dbReference>
<keyword evidence="3" id="KW-1185">Reference proteome</keyword>
<protein>
    <submittedName>
        <fullName evidence="2">Acyl carrier protein</fullName>
    </submittedName>
</protein>
<reference evidence="2 3" key="1">
    <citation type="submission" date="2019-02" db="EMBL/GenBank/DDBJ databases">
        <title>Hyunsoonleella sp., isolated from marine sediment.</title>
        <authorList>
            <person name="Liu B.-T."/>
        </authorList>
    </citation>
    <scope>NUCLEOTIDE SEQUENCE [LARGE SCALE GENOMIC DNA]</scope>
    <source>
        <strain evidence="2 3">T58</strain>
    </source>
</reference>
<organism evidence="2 3">
    <name type="scientific">Hyunsoonleella flava</name>
    <dbReference type="NCBI Taxonomy" id="2527939"/>
    <lineage>
        <taxon>Bacteria</taxon>
        <taxon>Pseudomonadati</taxon>
        <taxon>Bacteroidota</taxon>
        <taxon>Flavobacteriia</taxon>
        <taxon>Flavobacteriales</taxon>
        <taxon>Flavobacteriaceae</taxon>
    </lineage>
</organism>
<evidence type="ECO:0000313" key="2">
    <source>
        <dbReference type="EMBL" id="TBN04421.1"/>
    </source>
</evidence>
<evidence type="ECO:0000313" key="3">
    <source>
        <dbReference type="Proteomes" id="UP000291142"/>
    </source>
</evidence>
<feature type="domain" description="Carrier" evidence="1">
    <location>
        <begin position="1"/>
        <end position="78"/>
    </location>
</feature>
<dbReference type="PROSITE" id="PS50075">
    <property type="entry name" value="CARRIER"/>
    <property type="match status" value="1"/>
</dbReference>
<dbReference type="SUPFAM" id="SSF47336">
    <property type="entry name" value="ACP-like"/>
    <property type="match status" value="1"/>
</dbReference>
<dbReference type="OrthoDB" id="7875289at2"/>